<sequence>MKPKILRTYNSVWKVEKVLYGIQDIPLPIPLTYRQIGFFAGGFFLVWILNHFPPFSLLDFGLVEYLFLPGLFAWFFTKQLLDGKAPHRFFTTVLQFQLSPHYRNRYQEVSDIKKPYKYSDKVGYRHLSYEERGEADEH</sequence>
<keyword evidence="1" id="KW-0812">Transmembrane</keyword>
<dbReference type="Pfam" id="PF12648">
    <property type="entry name" value="TcpE"/>
    <property type="match status" value="1"/>
</dbReference>
<feature type="transmembrane region" description="Helical" evidence="1">
    <location>
        <begin position="55"/>
        <end position="76"/>
    </location>
</feature>
<dbReference type="InterPro" id="IPR025608">
    <property type="entry name" value="TcpE"/>
</dbReference>
<protein>
    <submittedName>
        <fullName evidence="2">Conjugal transfer protein</fullName>
    </submittedName>
</protein>
<evidence type="ECO:0000313" key="3">
    <source>
        <dbReference type="Proteomes" id="UP000595254"/>
    </source>
</evidence>
<keyword evidence="1" id="KW-0472">Membrane</keyword>
<dbReference type="AlphaFoldDB" id="A0A974NIJ7"/>
<accession>A0A974NIJ7</accession>
<feature type="transmembrane region" description="Helical" evidence="1">
    <location>
        <begin position="31"/>
        <end position="49"/>
    </location>
</feature>
<organism evidence="2 3">
    <name type="scientific">Peribacillus psychrosaccharolyticus</name>
    <name type="common">Bacillus psychrosaccharolyticus</name>
    <dbReference type="NCBI Taxonomy" id="1407"/>
    <lineage>
        <taxon>Bacteria</taxon>
        <taxon>Bacillati</taxon>
        <taxon>Bacillota</taxon>
        <taxon>Bacilli</taxon>
        <taxon>Bacillales</taxon>
        <taxon>Bacillaceae</taxon>
        <taxon>Peribacillus</taxon>
    </lineage>
</organism>
<dbReference type="EMBL" id="CP068052">
    <property type="protein sequence ID" value="QQS98428.1"/>
    <property type="molecule type" value="Genomic_DNA"/>
</dbReference>
<keyword evidence="2" id="KW-0614">Plasmid</keyword>
<evidence type="ECO:0000256" key="1">
    <source>
        <dbReference type="SAM" id="Phobius"/>
    </source>
</evidence>
<name>A0A974NIJ7_PERPY</name>
<dbReference type="RefSeq" id="WP_051387408.1">
    <property type="nucleotide sequence ID" value="NZ_CP068052.1"/>
</dbReference>
<proteinExistence type="predicted"/>
<evidence type="ECO:0000313" key="2">
    <source>
        <dbReference type="EMBL" id="QQS98428.1"/>
    </source>
</evidence>
<gene>
    <name evidence="2" type="ORF">I6J18_00010</name>
</gene>
<keyword evidence="3" id="KW-1185">Reference proteome</keyword>
<dbReference type="KEGG" id="ppsr:I6J18_00010"/>
<dbReference type="Proteomes" id="UP000595254">
    <property type="component" value="Plasmid unnamed"/>
</dbReference>
<reference evidence="2 3" key="1">
    <citation type="submission" date="2021-01" db="EMBL/GenBank/DDBJ databases">
        <title>FDA dAtabase for Regulatory Grade micrObial Sequences (FDA-ARGOS): Supporting development and validation of Infectious Disease Dx tests.</title>
        <authorList>
            <person name="Nelson B."/>
            <person name="Plummer A."/>
            <person name="Tallon L."/>
            <person name="Sadzewicz L."/>
            <person name="Zhao X."/>
            <person name="Boylan J."/>
            <person name="Ott S."/>
            <person name="Bowen H."/>
            <person name="Vavikolanu K."/>
            <person name="Mehta A."/>
            <person name="Aluvathingal J."/>
            <person name="Nadendla S."/>
            <person name="Myers T."/>
            <person name="Yan Y."/>
            <person name="Sichtig H."/>
        </authorList>
    </citation>
    <scope>NUCLEOTIDE SEQUENCE [LARGE SCALE GENOMIC DNA]</scope>
    <source>
        <strain evidence="2 3">FDAARGOS_1161</strain>
        <plasmid evidence="2 3">unnamed</plasmid>
    </source>
</reference>
<keyword evidence="1" id="KW-1133">Transmembrane helix</keyword>
<geneLocation type="plasmid" evidence="2 3">
    <name>unnamed</name>
</geneLocation>